<name>A0ABN6M6A8_9BACT</name>
<evidence type="ECO:0008006" key="3">
    <source>
        <dbReference type="Google" id="ProtNLM"/>
    </source>
</evidence>
<sequence>MSITVDKPCICGKQHRTLIFRAGMPIEVVDRVYCPTCIEQGLKNGEAFPVRGGWYLHFNLDVARMFAMAKLGIDPALVNPGFIIDGGYVD</sequence>
<protein>
    <recommendedName>
        <fullName evidence="3">YgiT-type zinc finger protein</fullName>
    </recommendedName>
</protein>
<proteinExistence type="predicted"/>
<reference evidence="1 2" key="1">
    <citation type="submission" date="2022-01" db="EMBL/GenBank/DDBJ databases">
        <title>Desulfofustis limnae sp. nov., a novel mesophilic sulfate-reducing bacterium isolated from marsh soil.</title>
        <authorList>
            <person name="Watanabe M."/>
            <person name="Takahashi A."/>
            <person name="Kojima H."/>
            <person name="Fukui M."/>
        </authorList>
    </citation>
    <scope>NUCLEOTIDE SEQUENCE [LARGE SCALE GENOMIC DNA]</scope>
    <source>
        <strain evidence="1 2">PPLL</strain>
    </source>
</reference>
<organism evidence="1 2">
    <name type="scientific">Desulfofustis limnaeus</name>
    <dbReference type="NCBI Taxonomy" id="2740163"/>
    <lineage>
        <taxon>Bacteria</taxon>
        <taxon>Pseudomonadati</taxon>
        <taxon>Thermodesulfobacteriota</taxon>
        <taxon>Desulfobulbia</taxon>
        <taxon>Desulfobulbales</taxon>
        <taxon>Desulfocapsaceae</taxon>
        <taxon>Desulfofustis</taxon>
    </lineage>
</organism>
<evidence type="ECO:0000313" key="1">
    <source>
        <dbReference type="EMBL" id="BDD87579.1"/>
    </source>
</evidence>
<gene>
    <name evidence="1" type="ORF">DPPLL_19440</name>
</gene>
<dbReference type="RefSeq" id="WP_284154599.1">
    <property type="nucleotide sequence ID" value="NZ_AP025516.1"/>
</dbReference>
<dbReference type="EMBL" id="AP025516">
    <property type="protein sequence ID" value="BDD87579.1"/>
    <property type="molecule type" value="Genomic_DNA"/>
</dbReference>
<evidence type="ECO:0000313" key="2">
    <source>
        <dbReference type="Proteomes" id="UP000830055"/>
    </source>
</evidence>
<keyword evidence="2" id="KW-1185">Reference proteome</keyword>
<accession>A0ABN6M6A8</accession>
<dbReference type="Proteomes" id="UP000830055">
    <property type="component" value="Chromosome"/>
</dbReference>